<reference evidence="1" key="1">
    <citation type="journal article" date="2019" name="bioRxiv">
        <title>The Genome of the Zebra Mussel, Dreissena polymorpha: A Resource for Invasive Species Research.</title>
        <authorList>
            <person name="McCartney M.A."/>
            <person name="Auch B."/>
            <person name="Kono T."/>
            <person name="Mallez S."/>
            <person name="Zhang Y."/>
            <person name="Obille A."/>
            <person name="Becker A."/>
            <person name="Abrahante J.E."/>
            <person name="Garbe J."/>
            <person name="Badalamenti J.P."/>
            <person name="Herman A."/>
            <person name="Mangelson H."/>
            <person name="Liachko I."/>
            <person name="Sullivan S."/>
            <person name="Sone E.D."/>
            <person name="Koren S."/>
            <person name="Silverstein K.A.T."/>
            <person name="Beckman K.B."/>
            <person name="Gohl D.M."/>
        </authorList>
    </citation>
    <scope>NUCLEOTIDE SEQUENCE</scope>
    <source>
        <strain evidence="1">Duluth1</strain>
        <tissue evidence="1">Whole animal</tissue>
    </source>
</reference>
<organism evidence="1 2">
    <name type="scientific">Dreissena polymorpha</name>
    <name type="common">Zebra mussel</name>
    <name type="synonym">Mytilus polymorpha</name>
    <dbReference type="NCBI Taxonomy" id="45954"/>
    <lineage>
        <taxon>Eukaryota</taxon>
        <taxon>Metazoa</taxon>
        <taxon>Spiralia</taxon>
        <taxon>Lophotrochozoa</taxon>
        <taxon>Mollusca</taxon>
        <taxon>Bivalvia</taxon>
        <taxon>Autobranchia</taxon>
        <taxon>Heteroconchia</taxon>
        <taxon>Euheterodonta</taxon>
        <taxon>Imparidentia</taxon>
        <taxon>Neoheterodontei</taxon>
        <taxon>Myida</taxon>
        <taxon>Dreissenoidea</taxon>
        <taxon>Dreissenidae</taxon>
        <taxon>Dreissena</taxon>
    </lineage>
</organism>
<evidence type="ECO:0000313" key="2">
    <source>
        <dbReference type="Proteomes" id="UP000828390"/>
    </source>
</evidence>
<protein>
    <submittedName>
        <fullName evidence="1">Uncharacterized protein</fullName>
    </submittedName>
</protein>
<accession>A0A9D4DVJ6</accession>
<dbReference type="Proteomes" id="UP000828390">
    <property type="component" value="Unassembled WGS sequence"/>
</dbReference>
<proteinExistence type="predicted"/>
<dbReference type="EMBL" id="JAIWYP010000010">
    <property type="protein sequence ID" value="KAH3755793.1"/>
    <property type="molecule type" value="Genomic_DNA"/>
</dbReference>
<comment type="caution">
    <text evidence="1">The sequence shown here is derived from an EMBL/GenBank/DDBJ whole genome shotgun (WGS) entry which is preliminary data.</text>
</comment>
<dbReference type="AlphaFoldDB" id="A0A9D4DVJ6"/>
<reference evidence="1" key="2">
    <citation type="submission" date="2020-11" db="EMBL/GenBank/DDBJ databases">
        <authorList>
            <person name="McCartney M.A."/>
            <person name="Auch B."/>
            <person name="Kono T."/>
            <person name="Mallez S."/>
            <person name="Becker A."/>
            <person name="Gohl D.M."/>
            <person name="Silverstein K.A.T."/>
            <person name="Koren S."/>
            <person name="Bechman K.B."/>
            <person name="Herman A."/>
            <person name="Abrahante J.E."/>
            <person name="Garbe J."/>
        </authorList>
    </citation>
    <scope>NUCLEOTIDE SEQUENCE</scope>
    <source>
        <strain evidence="1">Duluth1</strain>
        <tissue evidence="1">Whole animal</tissue>
    </source>
</reference>
<keyword evidence="2" id="KW-1185">Reference proteome</keyword>
<evidence type="ECO:0000313" key="1">
    <source>
        <dbReference type="EMBL" id="KAH3755793.1"/>
    </source>
</evidence>
<gene>
    <name evidence="1" type="ORF">DPMN_190492</name>
</gene>
<name>A0A9D4DVJ6_DREPO</name>
<sequence length="55" mass="6043">MAARSERVTGSQAEGFMPMSISVSEDCSASPTFITRPTSTSEPRQLHWLALKNPF</sequence>